<dbReference type="InterPro" id="IPR036259">
    <property type="entry name" value="MFS_trans_sf"/>
</dbReference>
<reference evidence="10 11" key="1">
    <citation type="submission" date="2020-05" db="EMBL/GenBank/DDBJ databases">
        <title>Complete genome sequencing of Campylobacter and Arcobacter type strains.</title>
        <authorList>
            <person name="Miller W.G."/>
            <person name="Yee E."/>
        </authorList>
    </citation>
    <scope>NUCLEOTIDE SEQUENCE [LARGE SCALE GENOMIC DNA]</scope>
    <source>
        <strain evidence="10 11">LMG 26156</strain>
    </source>
</reference>
<evidence type="ECO:0000313" key="11">
    <source>
        <dbReference type="Proteomes" id="UP000503482"/>
    </source>
</evidence>
<evidence type="ECO:0000256" key="2">
    <source>
        <dbReference type="ARBA" id="ARBA00022448"/>
    </source>
</evidence>
<evidence type="ECO:0000256" key="5">
    <source>
        <dbReference type="ARBA" id="ARBA00022692"/>
    </source>
</evidence>
<dbReference type="Gene3D" id="1.20.1250.20">
    <property type="entry name" value="MFS general substrate transporter like domains"/>
    <property type="match status" value="2"/>
</dbReference>
<feature type="transmembrane region" description="Helical" evidence="8">
    <location>
        <begin position="313"/>
        <end position="331"/>
    </location>
</feature>
<evidence type="ECO:0000256" key="7">
    <source>
        <dbReference type="ARBA" id="ARBA00023136"/>
    </source>
</evidence>
<dbReference type="SUPFAM" id="SSF103473">
    <property type="entry name" value="MFS general substrate transporter"/>
    <property type="match status" value="1"/>
</dbReference>
<keyword evidence="4" id="KW-0997">Cell inner membrane</keyword>
<dbReference type="InterPro" id="IPR024989">
    <property type="entry name" value="MFS_assoc_dom"/>
</dbReference>
<keyword evidence="6 8" id="KW-1133">Transmembrane helix</keyword>
<feature type="transmembrane region" description="Helical" evidence="8">
    <location>
        <begin position="127"/>
        <end position="145"/>
    </location>
</feature>
<dbReference type="EMBL" id="CP053840">
    <property type="protein sequence ID" value="QKF68510.1"/>
    <property type="molecule type" value="Genomic_DNA"/>
</dbReference>
<feature type="transmembrane region" description="Helical" evidence="8">
    <location>
        <begin position="337"/>
        <end position="356"/>
    </location>
</feature>
<accession>A0AAE7BDY1</accession>
<feature type="transmembrane region" description="Helical" evidence="8">
    <location>
        <begin position="151"/>
        <end position="171"/>
    </location>
</feature>
<feature type="transmembrane region" description="Helical" evidence="8">
    <location>
        <begin position="192"/>
        <end position="213"/>
    </location>
</feature>
<proteinExistence type="predicted"/>
<feature type="transmembrane region" description="Helical" evidence="8">
    <location>
        <begin position="225"/>
        <end position="241"/>
    </location>
</feature>
<dbReference type="Pfam" id="PF12832">
    <property type="entry name" value="MFS_1_like"/>
    <property type="match status" value="1"/>
</dbReference>
<keyword evidence="2" id="KW-0813">Transport</keyword>
<evidence type="ECO:0000256" key="1">
    <source>
        <dbReference type="ARBA" id="ARBA00004429"/>
    </source>
</evidence>
<organism evidence="10 11">
    <name type="scientific">Arcobacter venerupis</name>
    <dbReference type="NCBI Taxonomy" id="1054033"/>
    <lineage>
        <taxon>Bacteria</taxon>
        <taxon>Pseudomonadati</taxon>
        <taxon>Campylobacterota</taxon>
        <taxon>Epsilonproteobacteria</taxon>
        <taxon>Campylobacterales</taxon>
        <taxon>Arcobacteraceae</taxon>
        <taxon>Arcobacter</taxon>
    </lineage>
</organism>
<feature type="transmembrane region" description="Helical" evidence="8">
    <location>
        <begin position="7"/>
        <end position="25"/>
    </location>
</feature>
<sequence>MLFFNLSAFYFFYFAAVGVYVIFLPKVLHDIGYGTFDIGIVLALAPLMRFLTPFMFLKHIKLDQKMFKRALLTAIFLASCFYLTIENFYLFTINNAILGACLSLILPYLEIIAISNLGKEKYGKSRLYGSIGFMIIALVLAKFLTQPYIAIHYYLVLITLTVIFAISLLKFDVEHKIEQNNKVFSFFEYWPFWLSIFFMQISFGGFYNFFTIYETQHGISLEMTSYLWSFGVICEILMLYFQAPILKNNLLSIIKFCVTITILRWLLLYLFPDSLNVTFFSQAIHAFSFGLYHSSVIMYLYSLYENKKLAQQFMYGVGYGLGGFIGALVAGAVYGEFLFIFSALFSLLSLIALNFIKINLTKEKT</sequence>
<evidence type="ECO:0000313" key="10">
    <source>
        <dbReference type="EMBL" id="QKF68510.1"/>
    </source>
</evidence>
<protein>
    <submittedName>
        <fullName evidence="10">Major facilitator superfamily transporter</fullName>
    </submittedName>
</protein>
<feature type="transmembrane region" description="Helical" evidence="8">
    <location>
        <begin position="71"/>
        <end position="90"/>
    </location>
</feature>
<dbReference type="RefSeq" id="WP_128360329.1">
    <property type="nucleotide sequence ID" value="NZ_CP053840.1"/>
</dbReference>
<comment type="subcellular location">
    <subcellularLocation>
        <location evidence="1">Cell inner membrane</location>
        <topology evidence="1">Multi-pass membrane protein</topology>
    </subcellularLocation>
</comment>
<feature type="transmembrane region" description="Helical" evidence="8">
    <location>
        <begin position="253"/>
        <end position="271"/>
    </location>
</feature>
<feature type="transmembrane region" description="Helical" evidence="8">
    <location>
        <begin position="31"/>
        <end position="51"/>
    </location>
</feature>
<keyword evidence="3" id="KW-1003">Cell membrane</keyword>
<dbReference type="Proteomes" id="UP000503482">
    <property type="component" value="Chromosome"/>
</dbReference>
<evidence type="ECO:0000259" key="9">
    <source>
        <dbReference type="Pfam" id="PF12832"/>
    </source>
</evidence>
<dbReference type="GO" id="GO:0030395">
    <property type="term" value="F:lactose binding"/>
    <property type="evidence" value="ECO:0007669"/>
    <property type="project" value="TreeGrafter"/>
</dbReference>
<name>A0AAE7BDY1_9BACT</name>
<keyword evidence="11" id="KW-1185">Reference proteome</keyword>
<evidence type="ECO:0000256" key="6">
    <source>
        <dbReference type="ARBA" id="ARBA00022989"/>
    </source>
</evidence>
<keyword evidence="7 8" id="KW-0472">Membrane</keyword>
<dbReference type="KEGG" id="avp:AVENP_3047"/>
<feature type="domain" description="Major facilitator superfamily associated" evidence="9">
    <location>
        <begin position="4"/>
        <end position="337"/>
    </location>
</feature>
<dbReference type="PANTHER" id="PTHR23522">
    <property type="entry name" value="BLL5896 PROTEIN"/>
    <property type="match status" value="1"/>
</dbReference>
<feature type="transmembrane region" description="Helical" evidence="8">
    <location>
        <begin position="283"/>
        <end position="301"/>
    </location>
</feature>
<evidence type="ECO:0000256" key="8">
    <source>
        <dbReference type="SAM" id="Phobius"/>
    </source>
</evidence>
<evidence type="ECO:0000256" key="3">
    <source>
        <dbReference type="ARBA" id="ARBA00022475"/>
    </source>
</evidence>
<dbReference type="GO" id="GO:0005886">
    <property type="term" value="C:plasma membrane"/>
    <property type="evidence" value="ECO:0007669"/>
    <property type="project" value="UniProtKB-SubCell"/>
</dbReference>
<dbReference type="AlphaFoldDB" id="A0AAE7BDY1"/>
<evidence type="ECO:0000256" key="4">
    <source>
        <dbReference type="ARBA" id="ARBA00022519"/>
    </source>
</evidence>
<keyword evidence="5 8" id="KW-0812">Transmembrane</keyword>
<feature type="transmembrane region" description="Helical" evidence="8">
    <location>
        <begin position="96"/>
        <end position="115"/>
    </location>
</feature>
<dbReference type="PIRSF" id="PIRSF004925">
    <property type="entry name" value="HcaT"/>
    <property type="match status" value="1"/>
</dbReference>
<dbReference type="GO" id="GO:0015528">
    <property type="term" value="F:lactose:proton symporter activity"/>
    <property type="evidence" value="ECO:0007669"/>
    <property type="project" value="TreeGrafter"/>
</dbReference>
<dbReference type="InterPro" id="IPR026032">
    <property type="entry name" value="HcaT-like"/>
</dbReference>
<dbReference type="PANTHER" id="PTHR23522:SF10">
    <property type="entry name" value="3-PHENYLPROPIONIC ACID TRANSPORTER-RELATED"/>
    <property type="match status" value="1"/>
</dbReference>
<gene>
    <name evidence="10" type="ORF">AVENP_3047</name>
</gene>